<sequence>MALLGLAALLLLGTWWTVVWWRRTRAEVFAAEARGEEVPVRLCQRRWDIAPELQPA</sequence>
<proteinExistence type="predicted"/>
<comment type="caution">
    <text evidence="1">The sequence shown here is derived from an EMBL/GenBank/DDBJ whole genome shotgun (WGS) entry which is preliminary data.</text>
</comment>
<gene>
    <name evidence="1" type="ORF">GTS_31820</name>
</gene>
<dbReference type="EMBL" id="BJFL01000015">
    <property type="protein sequence ID" value="GDY31549.1"/>
    <property type="molecule type" value="Genomic_DNA"/>
</dbReference>
<reference evidence="2" key="1">
    <citation type="submission" date="2019-04" db="EMBL/GenBank/DDBJ databases">
        <title>Draft genome sequence of Pseudonocardiaceae bacterium SL3-2-4.</title>
        <authorList>
            <person name="Ningsih F."/>
            <person name="Yokota A."/>
            <person name="Sakai Y."/>
            <person name="Nanatani K."/>
            <person name="Yabe S."/>
            <person name="Oetari A."/>
            <person name="Sjamsuridzal W."/>
        </authorList>
    </citation>
    <scope>NUCLEOTIDE SEQUENCE [LARGE SCALE GENOMIC DNA]</scope>
    <source>
        <strain evidence="2">SL3-2-4</strain>
    </source>
</reference>
<evidence type="ECO:0000313" key="2">
    <source>
        <dbReference type="Proteomes" id="UP000298860"/>
    </source>
</evidence>
<keyword evidence="2" id="KW-1185">Reference proteome</keyword>
<dbReference type="AlphaFoldDB" id="A0A4D4JAX4"/>
<dbReference type="RefSeq" id="WP_192909562.1">
    <property type="nucleotide sequence ID" value="NZ_BJFL01000015.1"/>
</dbReference>
<dbReference type="Proteomes" id="UP000298860">
    <property type="component" value="Unassembled WGS sequence"/>
</dbReference>
<accession>A0A4D4JAX4</accession>
<name>A0A4D4JAX4_9PSEU</name>
<evidence type="ECO:0000313" key="1">
    <source>
        <dbReference type="EMBL" id="GDY31549.1"/>
    </source>
</evidence>
<protein>
    <submittedName>
        <fullName evidence="1">Uncharacterized protein</fullName>
    </submittedName>
</protein>
<organism evidence="1 2">
    <name type="scientific">Gandjariella thermophila</name>
    <dbReference type="NCBI Taxonomy" id="1931992"/>
    <lineage>
        <taxon>Bacteria</taxon>
        <taxon>Bacillati</taxon>
        <taxon>Actinomycetota</taxon>
        <taxon>Actinomycetes</taxon>
        <taxon>Pseudonocardiales</taxon>
        <taxon>Pseudonocardiaceae</taxon>
        <taxon>Gandjariella</taxon>
    </lineage>
</organism>